<sequence length="370" mass="41367">MSLPNANLIASSRKAAAQMATRDTSFIFNEWYVAAFAEEVGRELLARTLLGKRVVLYRTLAGQAVALEDRCAHRSFPLSRSRLEGDGIVCGYHGFRYDSQGELIETPSQKACPRGVGIRHYPLLERGPLVWIWLGDPRLADPKRLPQRPWLEDPGWACSKGYFLHPGNYVSMHENLMDLTHLTYLHANTIGTPDYAGAPYELDLKEGHYRLVRHVLPTTLSPVWGRTTGLDGCPTAARITTSEFLSPGLHQVSATFYDTALPAERRPEFHIRTAHILTPETHGSMHYFIVHGRDFAQDDETVGAFMHEQLFAAFVEDVEGLGALEKVLAEADEDSYEISVASDAPAVATRTYLKRRADEEARQRAAHRVA</sequence>
<dbReference type="PANTHER" id="PTHR21266:SF60">
    <property type="entry name" value="3-KETOSTEROID-9-ALPHA-MONOOXYGENASE, OXYGENASE COMPONENT"/>
    <property type="match status" value="1"/>
</dbReference>
<name>A0A0C7CY59_PSEAI</name>
<evidence type="ECO:0000313" key="9">
    <source>
        <dbReference type="Proteomes" id="UP000045039"/>
    </source>
</evidence>
<dbReference type="PANTHER" id="PTHR21266">
    <property type="entry name" value="IRON-SULFUR DOMAIN CONTAINING PROTEIN"/>
    <property type="match status" value="1"/>
</dbReference>
<evidence type="ECO:0000256" key="3">
    <source>
        <dbReference type="ARBA" id="ARBA00023002"/>
    </source>
</evidence>
<dbReference type="Pfam" id="PF00355">
    <property type="entry name" value="Rieske"/>
    <property type="match status" value="1"/>
</dbReference>
<gene>
    <name evidence="7" type="primary">tsaM1_1</name>
    <name evidence="8" type="ORF">IPC1295_24595</name>
    <name evidence="7" type="ORF">PAERUG_P19_London_7_VIM_2_05_10_01607</name>
</gene>
<evidence type="ECO:0000313" key="7">
    <source>
        <dbReference type="EMBL" id="CRO43034.1"/>
    </source>
</evidence>
<dbReference type="EMBL" id="CVVU01000088">
    <property type="protein sequence ID" value="CRO43034.1"/>
    <property type="molecule type" value="Genomic_DNA"/>
</dbReference>
<dbReference type="InterPro" id="IPR044043">
    <property type="entry name" value="VanA_C_cat"/>
</dbReference>
<dbReference type="GO" id="GO:0051537">
    <property type="term" value="F:2 iron, 2 sulfur cluster binding"/>
    <property type="evidence" value="ECO:0007669"/>
    <property type="project" value="UniProtKB-KW"/>
</dbReference>
<keyword evidence="7" id="KW-0503">Monooxygenase</keyword>
<dbReference type="PROSITE" id="PS51296">
    <property type="entry name" value="RIESKE"/>
    <property type="match status" value="1"/>
</dbReference>
<reference evidence="7" key="1">
    <citation type="submission" date="2015-06" db="EMBL/GenBank/DDBJ databases">
        <authorList>
            <person name="Radhakrishnan R."/>
            <person name="Underwood A."/>
            <person name="Al-Shahib A."/>
        </authorList>
    </citation>
    <scope>NUCLEOTIDE SEQUENCE</scope>
    <source>
        <strain evidence="7">P19_London_7_VIM_2_05_10</strain>
    </source>
</reference>
<dbReference type="Pfam" id="PF19112">
    <property type="entry name" value="VanA_C"/>
    <property type="match status" value="1"/>
</dbReference>
<dbReference type="Proteomes" id="UP000284767">
    <property type="component" value="Unassembled WGS sequence"/>
</dbReference>
<keyword evidence="5" id="KW-0411">Iron-sulfur</keyword>
<organism evidence="8 10">
    <name type="scientific">Pseudomonas aeruginosa</name>
    <dbReference type="NCBI Taxonomy" id="287"/>
    <lineage>
        <taxon>Bacteria</taxon>
        <taxon>Pseudomonadati</taxon>
        <taxon>Pseudomonadota</taxon>
        <taxon>Gammaproteobacteria</taxon>
        <taxon>Pseudomonadales</taxon>
        <taxon>Pseudomonadaceae</taxon>
        <taxon>Pseudomonas</taxon>
    </lineage>
</organism>
<dbReference type="SUPFAM" id="SSF55961">
    <property type="entry name" value="Bet v1-like"/>
    <property type="match status" value="1"/>
</dbReference>
<evidence type="ECO:0000256" key="4">
    <source>
        <dbReference type="ARBA" id="ARBA00023004"/>
    </source>
</evidence>
<keyword evidence="2" id="KW-0479">Metal-binding</keyword>
<dbReference type="InterPro" id="IPR036922">
    <property type="entry name" value="Rieske_2Fe-2S_sf"/>
</dbReference>
<dbReference type="AlphaFoldDB" id="A0A0C7CY59"/>
<evidence type="ECO:0000256" key="2">
    <source>
        <dbReference type="ARBA" id="ARBA00022723"/>
    </source>
</evidence>
<dbReference type="RefSeq" id="WP_003119104.1">
    <property type="nucleotide sequence ID" value="NZ_AP024513.1"/>
</dbReference>
<comment type="caution">
    <text evidence="8">The sequence shown here is derived from an EMBL/GenBank/DDBJ whole genome shotgun (WGS) entry which is preliminary data.</text>
</comment>
<dbReference type="GO" id="GO:0004497">
    <property type="term" value="F:monooxygenase activity"/>
    <property type="evidence" value="ECO:0007669"/>
    <property type="project" value="UniProtKB-KW"/>
</dbReference>
<evidence type="ECO:0000313" key="8">
    <source>
        <dbReference type="EMBL" id="RPM09095.1"/>
    </source>
</evidence>
<reference evidence="8 10" key="3">
    <citation type="submission" date="2017-08" db="EMBL/GenBank/DDBJ databases">
        <authorList>
            <person name="Feschi L."/>
            <person name="Jeukens J."/>
            <person name="Emond-Rheault J.-G."/>
            <person name="Kukavica-Ibrulj I."/>
            <person name="Boyle B."/>
            <person name="Levesque R.C."/>
        </authorList>
    </citation>
    <scope>NUCLEOTIDE SEQUENCE [LARGE SCALE GENOMIC DNA]</scope>
    <source>
        <strain evidence="8 10">PA-W36</strain>
    </source>
</reference>
<dbReference type="SUPFAM" id="SSF50022">
    <property type="entry name" value="ISP domain"/>
    <property type="match status" value="1"/>
</dbReference>
<dbReference type="CDD" id="cd03532">
    <property type="entry name" value="Rieske_RO_Alpha_VanA_DdmC"/>
    <property type="match status" value="1"/>
</dbReference>
<keyword evidence="1" id="KW-0001">2Fe-2S</keyword>
<evidence type="ECO:0000256" key="1">
    <source>
        <dbReference type="ARBA" id="ARBA00022714"/>
    </source>
</evidence>
<dbReference type="Proteomes" id="UP000045039">
    <property type="component" value="Unassembled WGS sequence"/>
</dbReference>
<proteinExistence type="predicted"/>
<feature type="domain" description="Rieske" evidence="6">
    <location>
        <begin position="31"/>
        <end position="132"/>
    </location>
</feature>
<accession>A0A0C7CY59</accession>
<reference evidence="8 10" key="4">
    <citation type="submission" date="2019-01" db="EMBL/GenBank/DDBJ databases">
        <title>The Pseudomonas aeruginosa pan-genome provides new insights on its population structure, horizontal gene transfer and pathogenicity.</title>
        <authorList>
            <person name="Freschi L."/>
            <person name="Vincent A.T."/>
            <person name="Jeukens J."/>
            <person name="Emond-Rheault J.-G."/>
            <person name="Kukavica-Ibrulj I."/>
            <person name="Dupont M.-J."/>
            <person name="Charette S.J."/>
            <person name="Boyle B."/>
            <person name="Levesque R.C."/>
        </authorList>
    </citation>
    <scope>NUCLEOTIDE SEQUENCE [LARGE SCALE GENOMIC DNA]</scope>
    <source>
        <strain evidence="8 10">PA-W36</strain>
    </source>
</reference>
<protein>
    <submittedName>
        <fullName evidence="8">Rieske (2Fe-2S) protein</fullName>
    </submittedName>
    <submittedName>
        <fullName evidence="7">Toluene-4-sulfonate monooxygenase system iron-sulfur subunit TsaM1</fullName>
        <ecNumber evidence="7">1.14.14.-</ecNumber>
    </submittedName>
</protein>
<evidence type="ECO:0000259" key="6">
    <source>
        <dbReference type="PROSITE" id="PS51296"/>
    </source>
</evidence>
<keyword evidence="3 7" id="KW-0560">Oxidoreductase</keyword>
<reference evidence="9" key="2">
    <citation type="submission" date="2015-06" db="EMBL/GenBank/DDBJ databases">
        <authorList>
            <person name="Radhakrishnan Rajesh"/>
            <person name="Underwood Anthony"/>
            <person name="Al-Shahib Ali"/>
        </authorList>
    </citation>
    <scope>NUCLEOTIDE SEQUENCE [LARGE SCALE GENOMIC DNA]</scope>
    <source>
        <strain evidence="9">P19_London_7_VIM_2_05_10</strain>
    </source>
</reference>
<dbReference type="EMBL" id="NSNE01000017">
    <property type="protein sequence ID" value="RPM09095.1"/>
    <property type="molecule type" value="Genomic_DNA"/>
</dbReference>
<evidence type="ECO:0000256" key="5">
    <source>
        <dbReference type="ARBA" id="ARBA00023014"/>
    </source>
</evidence>
<dbReference type="Gene3D" id="2.102.10.10">
    <property type="entry name" value="Rieske [2Fe-2S] iron-sulphur domain"/>
    <property type="match status" value="1"/>
</dbReference>
<keyword evidence="4" id="KW-0408">Iron</keyword>
<dbReference type="GO" id="GO:0046872">
    <property type="term" value="F:metal ion binding"/>
    <property type="evidence" value="ECO:0007669"/>
    <property type="project" value="UniProtKB-KW"/>
</dbReference>
<dbReference type="InterPro" id="IPR017941">
    <property type="entry name" value="Rieske_2Fe-2S"/>
</dbReference>
<dbReference type="InterPro" id="IPR050584">
    <property type="entry name" value="Cholesterol_7-desaturase"/>
</dbReference>
<evidence type="ECO:0000313" key="10">
    <source>
        <dbReference type="Proteomes" id="UP000284767"/>
    </source>
</evidence>
<dbReference type="Gene3D" id="3.90.380.10">
    <property type="entry name" value="Naphthalene 1,2-dioxygenase Alpha Subunit, Chain A, domain 1"/>
    <property type="match status" value="1"/>
</dbReference>
<dbReference type="EC" id="1.14.14.-" evidence="7"/>